<evidence type="ECO:0000256" key="11">
    <source>
        <dbReference type="PROSITE-ProRule" id="PRU01240"/>
    </source>
</evidence>
<protein>
    <recommendedName>
        <fullName evidence="18">Peptidase S8/S53 domain-containing protein</fullName>
    </recommendedName>
</protein>
<evidence type="ECO:0000256" key="10">
    <source>
        <dbReference type="ARBA" id="ARBA00023180"/>
    </source>
</evidence>
<evidence type="ECO:0000256" key="4">
    <source>
        <dbReference type="ARBA" id="ARBA00022670"/>
    </source>
</evidence>
<dbReference type="InterPro" id="IPR015500">
    <property type="entry name" value="Peptidase_S8_subtilisin-rel"/>
</dbReference>
<reference evidence="17" key="1">
    <citation type="journal article" date="2009" name="Genome Res.">
        <title>Comparative genomic analyses of the human fungal pathogens Coccidioides and their relatives.</title>
        <authorList>
            <person name="Sharpton T.J."/>
            <person name="Stajich J.E."/>
            <person name="Rounsley S.D."/>
            <person name="Gardner M.J."/>
            <person name="Wortman J.R."/>
            <person name="Jordar V.S."/>
            <person name="Maiti R."/>
            <person name="Kodira C.D."/>
            <person name="Neafsey D.E."/>
            <person name="Zeng Q."/>
            <person name="Hung C.-Y."/>
            <person name="McMahan C."/>
            <person name="Muszewska A."/>
            <person name="Grynberg M."/>
            <person name="Mandel M.A."/>
            <person name="Kellner E.M."/>
            <person name="Barker B.M."/>
            <person name="Galgiani J.N."/>
            <person name="Orbach M.J."/>
            <person name="Kirkland T.N."/>
            <person name="Cole G.T."/>
            <person name="Henn M.R."/>
            <person name="Birren B.W."/>
            <person name="Taylor J.W."/>
        </authorList>
    </citation>
    <scope>NUCLEOTIDE SEQUENCE [LARGE SCALE GENOMIC DNA]</scope>
    <source>
        <strain evidence="17">UAMH 1704</strain>
    </source>
</reference>
<dbReference type="Pfam" id="PF00082">
    <property type="entry name" value="Peptidase_S8"/>
    <property type="match status" value="1"/>
</dbReference>
<evidence type="ECO:0000259" key="15">
    <source>
        <dbReference type="Pfam" id="PF06280"/>
    </source>
</evidence>
<dbReference type="InterPro" id="IPR022398">
    <property type="entry name" value="Peptidase_S8_His-AS"/>
</dbReference>
<dbReference type="GO" id="GO:0005576">
    <property type="term" value="C:extracellular region"/>
    <property type="evidence" value="ECO:0007669"/>
    <property type="project" value="UniProtKB-SubCell"/>
</dbReference>
<dbReference type="InterPro" id="IPR036852">
    <property type="entry name" value="Peptidase_S8/S53_dom_sf"/>
</dbReference>
<evidence type="ECO:0000256" key="3">
    <source>
        <dbReference type="ARBA" id="ARBA00022525"/>
    </source>
</evidence>
<feature type="domain" description="C5a peptidase/Subtilisin-like protease SBT2-like Fn3-like" evidence="15">
    <location>
        <begin position="635"/>
        <end position="738"/>
    </location>
</feature>
<keyword evidence="6" id="KW-0378">Hydrolase</keyword>
<comment type="similarity">
    <text evidence="2 11">Belongs to the peptidase S8 family.</text>
</comment>
<dbReference type="OrthoDB" id="10256524at2759"/>
<evidence type="ECO:0000313" key="16">
    <source>
        <dbReference type="EMBL" id="EEP78516.1"/>
    </source>
</evidence>
<evidence type="ECO:0000256" key="2">
    <source>
        <dbReference type="ARBA" id="ARBA00011073"/>
    </source>
</evidence>
<dbReference type="EMBL" id="CH476616">
    <property type="protein sequence ID" value="EEP78516.1"/>
    <property type="molecule type" value="Genomic_DNA"/>
</dbReference>
<keyword evidence="7" id="KW-0720">Serine protease</keyword>
<dbReference type="InterPro" id="IPR023827">
    <property type="entry name" value="Peptidase_S8_Asp-AS"/>
</dbReference>
<dbReference type="RefSeq" id="XP_002543845.1">
    <property type="nucleotide sequence ID" value="XM_002543799.1"/>
</dbReference>
<evidence type="ECO:0000256" key="5">
    <source>
        <dbReference type="ARBA" id="ARBA00022729"/>
    </source>
</evidence>
<gene>
    <name evidence="16" type="ORF">UREG_03362</name>
</gene>
<dbReference type="KEGG" id="ure:UREG_03362"/>
<dbReference type="HOGENOM" id="CLU_003559_3_1_1"/>
<dbReference type="PROSITE" id="PS00137">
    <property type="entry name" value="SUBTILASE_HIS"/>
    <property type="match status" value="1"/>
</dbReference>
<sequence length="890" mass="96467">MGFFTCLAFAGLLSSLPVHSLRAPADTFVFPGSNSKPWVSNPAEEFLTGGYLVEYHDNTKQFSALSSALEGVGLASQHRFDYNHKFFRGSSFVVDEPEDQERTMAKIMSTKQVKNVWPIRLIKRDPGQIHSKLPAGIHKSPKLAKRRSEDKWSTHVMTGVDRLHAQGLTGKGIFVAILDTGVDYNHPDLGGGFGPGYKVAKGYDFVGDNARFGQDLQPDDDPYESCGLHGTWVSGIVAANSGPFNAVGVAPEATLGMYRIFDCLLWTSEDVVISAYLKAYDDGADVISLSFGSYSGVPTDPLGRVVSNIVDSGVICVAVSGEVGGPPFQANSPATAHNTLSVGTVENTVKPIFRFLGEYSVDGGDSETFEYEPTDIPFKESRELWTWNYTMDYDDPYSLLTCPDFPPGVPGVSEKVVLVPFCLGTMLDAVGLGAKYLMLHDNGDILPSVAVADTDDDEEILLGFGIVTREQGDAWQASFLKGANATLSFTNPDDPDFRYREVPNNLGGSMDIWSSWGPSLEMDLAPMLAAPGANVLATLPKKDGLYGVLSRAGGAAPYAAGVAALMKQHDKRINPKELVRALTTTANPMKFNDGRSKDDTFAPPIQQGGGLINAYSAIRSTTKVSPAHIKLGGRNKAAVVTIRNNGRKFQTYSISHEASHSVYTVFSDLFERTTLPEIAPSTARVLVFPPKIILPPRTSLGILLHFSSPSKLAKERAPIYSGHVFVKEKHGAEFSIPYSGTPSNLEEIEPFNKRLTYLASTDDISKGVEDGRIFKFPKENVTDIEDFNLPVMMVGLDFHAREIQAELIPESPIEGFDGRLGGSEPFGPLPPGLWFPIPVFGNLASGELLPEGKFQLSVRALKYGGEQDENSAWQQISTTTFGVEFVGGGD</sequence>
<dbReference type="GO" id="GO:0016020">
    <property type="term" value="C:membrane"/>
    <property type="evidence" value="ECO:0007669"/>
    <property type="project" value="InterPro"/>
</dbReference>
<evidence type="ECO:0000256" key="1">
    <source>
        <dbReference type="ARBA" id="ARBA00004613"/>
    </source>
</evidence>
<keyword evidence="17" id="KW-1185">Reference proteome</keyword>
<comment type="subcellular location">
    <subcellularLocation>
        <location evidence="1">Secreted</location>
    </subcellularLocation>
</comment>
<evidence type="ECO:0008006" key="18">
    <source>
        <dbReference type="Google" id="ProtNLM"/>
    </source>
</evidence>
<keyword evidence="10" id="KW-0325">Glycoprotein</keyword>
<comment type="caution">
    <text evidence="11">Lacks conserved residue(s) required for the propagation of feature annotation.</text>
</comment>
<accession>C4JQL7</accession>
<dbReference type="eggNOG" id="KOG4266">
    <property type="taxonomic scope" value="Eukaryota"/>
</dbReference>
<dbReference type="CDD" id="cd07489">
    <property type="entry name" value="Peptidases_S8_5"/>
    <property type="match status" value="1"/>
</dbReference>
<feature type="region of interest" description="Disordered" evidence="12">
    <location>
        <begin position="130"/>
        <end position="150"/>
    </location>
</feature>
<evidence type="ECO:0000256" key="7">
    <source>
        <dbReference type="ARBA" id="ARBA00022825"/>
    </source>
</evidence>
<dbReference type="InterPro" id="IPR010435">
    <property type="entry name" value="C5a/SBT2-like_Fn3"/>
</dbReference>
<keyword evidence="3" id="KW-0964">Secreted</keyword>
<dbReference type="STRING" id="336963.C4JQL7"/>
<dbReference type="PRINTS" id="PR00723">
    <property type="entry name" value="SUBTILISIN"/>
</dbReference>
<keyword evidence="8" id="KW-0843">Virulence</keyword>
<proteinExistence type="inferred from homology"/>
<dbReference type="PANTHER" id="PTHR43806:SF66">
    <property type="entry name" value="SERIN ENDOPEPTIDASE"/>
    <property type="match status" value="1"/>
</dbReference>
<feature type="domain" description="Peptidase S8/S53" evidence="14">
    <location>
        <begin position="170"/>
        <end position="587"/>
    </location>
</feature>
<evidence type="ECO:0000256" key="13">
    <source>
        <dbReference type="SAM" id="SignalP"/>
    </source>
</evidence>
<keyword evidence="9" id="KW-0865">Zymogen</keyword>
<dbReference type="Pfam" id="PF06280">
    <property type="entry name" value="fn3_5"/>
    <property type="match status" value="1"/>
</dbReference>
<dbReference type="GO" id="GO:0004252">
    <property type="term" value="F:serine-type endopeptidase activity"/>
    <property type="evidence" value="ECO:0007669"/>
    <property type="project" value="InterPro"/>
</dbReference>
<evidence type="ECO:0000256" key="9">
    <source>
        <dbReference type="ARBA" id="ARBA00023145"/>
    </source>
</evidence>
<dbReference type="InterPro" id="IPR034187">
    <property type="entry name" value="Peptidases_S8_5"/>
</dbReference>
<name>C4JQL7_UNCRE</name>
<dbReference type="PROSITE" id="PS51892">
    <property type="entry name" value="SUBTILASE"/>
    <property type="match status" value="1"/>
</dbReference>
<dbReference type="Gene3D" id="3.40.50.200">
    <property type="entry name" value="Peptidase S8/S53 domain"/>
    <property type="match status" value="2"/>
</dbReference>
<dbReference type="VEuPathDB" id="FungiDB:UREG_03362"/>
<evidence type="ECO:0000259" key="14">
    <source>
        <dbReference type="Pfam" id="PF00082"/>
    </source>
</evidence>
<dbReference type="AlphaFoldDB" id="C4JQL7"/>
<evidence type="ECO:0000256" key="8">
    <source>
        <dbReference type="ARBA" id="ARBA00023026"/>
    </source>
</evidence>
<dbReference type="InParanoid" id="C4JQL7"/>
<keyword evidence="4" id="KW-0645">Protease</keyword>
<dbReference type="GO" id="GO:0006508">
    <property type="term" value="P:proteolysis"/>
    <property type="evidence" value="ECO:0007669"/>
    <property type="project" value="UniProtKB-KW"/>
</dbReference>
<dbReference type="PANTHER" id="PTHR43806">
    <property type="entry name" value="PEPTIDASE S8"/>
    <property type="match status" value="1"/>
</dbReference>
<evidence type="ECO:0000313" key="17">
    <source>
        <dbReference type="Proteomes" id="UP000002058"/>
    </source>
</evidence>
<feature type="signal peptide" evidence="13">
    <location>
        <begin position="1"/>
        <end position="20"/>
    </location>
</feature>
<dbReference type="InterPro" id="IPR050131">
    <property type="entry name" value="Peptidase_S8_subtilisin-like"/>
</dbReference>
<keyword evidence="5 13" id="KW-0732">Signal</keyword>
<dbReference type="OMA" id="MSANRMI"/>
<dbReference type="Proteomes" id="UP000002058">
    <property type="component" value="Unassembled WGS sequence"/>
</dbReference>
<evidence type="ECO:0000256" key="6">
    <source>
        <dbReference type="ARBA" id="ARBA00022801"/>
    </source>
</evidence>
<feature type="chain" id="PRO_5002937857" description="Peptidase S8/S53 domain-containing protein" evidence="13">
    <location>
        <begin position="21"/>
        <end position="890"/>
    </location>
</feature>
<dbReference type="PROSITE" id="PS00136">
    <property type="entry name" value="SUBTILASE_ASP"/>
    <property type="match status" value="1"/>
</dbReference>
<dbReference type="SUPFAM" id="SSF52743">
    <property type="entry name" value="Subtilisin-like"/>
    <property type="match status" value="1"/>
</dbReference>
<evidence type="ECO:0000256" key="12">
    <source>
        <dbReference type="SAM" id="MobiDB-lite"/>
    </source>
</evidence>
<organism evidence="16 17">
    <name type="scientific">Uncinocarpus reesii (strain UAMH 1704)</name>
    <dbReference type="NCBI Taxonomy" id="336963"/>
    <lineage>
        <taxon>Eukaryota</taxon>
        <taxon>Fungi</taxon>
        <taxon>Dikarya</taxon>
        <taxon>Ascomycota</taxon>
        <taxon>Pezizomycotina</taxon>
        <taxon>Eurotiomycetes</taxon>
        <taxon>Eurotiomycetidae</taxon>
        <taxon>Onygenales</taxon>
        <taxon>Onygenaceae</taxon>
        <taxon>Uncinocarpus</taxon>
    </lineage>
</organism>
<dbReference type="GeneID" id="8440201"/>
<dbReference type="InterPro" id="IPR000209">
    <property type="entry name" value="Peptidase_S8/S53_dom"/>
</dbReference>